<sequence>MKNMISLFVMFLFIVSGIGALEVHADNVKKVGTPHYSVAIMGASYGSSSTETDGYIYTVANGDPAVLNVIDAQTGERVDSLPLEGASFSWGVAHDDNGYVYIAGSDKFYQYTIETGELRAFGRPVPSENYLWRIAVDNQGRVFGGTYPNGKVYMYNPETDAFRDYGTVVEGQKYVRSIDVDNKGNVYAGTGTSGAHIVRIDIDTGEKEEITLPEPYQDQKTVYDLDVKKQHLFARVTNSATLLVYDLRKGKWVDEIKDVKGLDVSDAGPGNKVYLIKNDATLYEYKLNQYKLKATPMNGLWSARDFGWMKYKEKGYPGKSLVSIRYDGNYWIYNPITENHKMLQADIKGEPIDIQSIGVGPDNNIYTSAYMVGGLTKYTPSTEEFERYSGNGQTEGMISTDNYLYLGTYPGANVFQYNPNQPYELDPIKPEEASNPNLLFSLKEEGQDRPFALTEGDGNVFVGTVPDYDKLGGSLSTIDESSGTHNTYYNIVDNQSIISLTYQDGIVYGGTSIWGGLGVEPTEENGKLFIWDPASASKTYETVPIPGHGAVTEVAFDDDGYLWGITINTIFKFNPETKDIVQSKKLFNFNWDQLSHSWRSAHLEYDKSEGQFYGRTQEGIFRFNPDTWEYGVLEPNASLFAMDDNGDIYFARGTELFRYVR</sequence>
<dbReference type="EMBL" id="JBHLTP010000011">
    <property type="protein sequence ID" value="MFC0524718.1"/>
    <property type="molecule type" value="Genomic_DNA"/>
</dbReference>
<dbReference type="InterPro" id="IPR011047">
    <property type="entry name" value="Quinoprotein_ADH-like_sf"/>
</dbReference>
<evidence type="ECO:0000259" key="1">
    <source>
        <dbReference type="Pfam" id="PF13360"/>
    </source>
</evidence>
<dbReference type="InterPro" id="IPR015943">
    <property type="entry name" value="WD40/YVTN_repeat-like_dom_sf"/>
</dbReference>
<dbReference type="Gene3D" id="2.130.10.10">
    <property type="entry name" value="YVTN repeat-like/Quinoprotein amine dehydrogenase"/>
    <property type="match status" value="3"/>
</dbReference>
<gene>
    <name evidence="2" type="ORF">ACFFGV_14160</name>
</gene>
<dbReference type="SUPFAM" id="SSF50998">
    <property type="entry name" value="Quinoprotein alcohol dehydrogenase-like"/>
    <property type="match status" value="1"/>
</dbReference>
<dbReference type="Proteomes" id="UP001589836">
    <property type="component" value="Unassembled WGS sequence"/>
</dbReference>
<protein>
    <submittedName>
        <fullName evidence="2">WD40 repeat domain-containing protein</fullName>
    </submittedName>
</protein>
<keyword evidence="3" id="KW-1185">Reference proteome</keyword>
<name>A0ABV6LR56_9BACI</name>
<dbReference type="RefSeq" id="WP_377348986.1">
    <property type="nucleotide sequence ID" value="NZ_JBHLTP010000011.1"/>
</dbReference>
<dbReference type="Pfam" id="PF13360">
    <property type="entry name" value="PQQ_2"/>
    <property type="match status" value="1"/>
</dbReference>
<reference evidence="2 3" key="1">
    <citation type="submission" date="2024-09" db="EMBL/GenBank/DDBJ databases">
        <authorList>
            <person name="Sun Q."/>
            <person name="Mori K."/>
        </authorList>
    </citation>
    <scope>NUCLEOTIDE SEQUENCE [LARGE SCALE GENOMIC DNA]</scope>
    <source>
        <strain evidence="2 3">NCAIM B.02529</strain>
    </source>
</reference>
<evidence type="ECO:0000313" key="3">
    <source>
        <dbReference type="Proteomes" id="UP001589836"/>
    </source>
</evidence>
<dbReference type="PANTHER" id="PTHR40274">
    <property type="entry name" value="VIRGINIAMYCIN B LYASE"/>
    <property type="match status" value="1"/>
</dbReference>
<comment type="caution">
    <text evidence="2">The sequence shown here is derived from an EMBL/GenBank/DDBJ whole genome shotgun (WGS) entry which is preliminary data.</text>
</comment>
<organism evidence="2 3">
    <name type="scientific">Pontibacillus salicampi</name>
    <dbReference type="NCBI Taxonomy" id="1449801"/>
    <lineage>
        <taxon>Bacteria</taxon>
        <taxon>Bacillati</taxon>
        <taxon>Bacillota</taxon>
        <taxon>Bacilli</taxon>
        <taxon>Bacillales</taxon>
        <taxon>Bacillaceae</taxon>
        <taxon>Pontibacillus</taxon>
    </lineage>
</organism>
<evidence type="ECO:0000313" key="2">
    <source>
        <dbReference type="EMBL" id="MFC0524718.1"/>
    </source>
</evidence>
<proteinExistence type="predicted"/>
<accession>A0ABV6LR56</accession>
<feature type="domain" description="Pyrrolo-quinoline quinone repeat" evidence="1">
    <location>
        <begin position="67"/>
        <end position="287"/>
    </location>
</feature>
<dbReference type="InterPro" id="IPR051344">
    <property type="entry name" value="Vgb"/>
</dbReference>
<dbReference type="InterPro" id="IPR002372">
    <property type="entry name" value="PQQ_rpt_dom"/>
</dbReference>
<dbReference type="SUPFAM" id="SSF63829">
    <property type="entry name" value="Calcium-dependent phosphotriesterase"/>
    <property type="match status" value="1"/>
</dbReference>
<dbReference type="PANTHER" id="PTHR40274:SF3">
    <property type="entry name" value="VIRGINIAMYCIN B LYASE"/>
    <property type="match status" value="1"/>
</dbReference>